<gene>
    <name evidence="1" type="ORF">OMP40_02315</name>
</gene>
<dbReference type="SUPFAM" id="SSF48613">
    <property type="entry name" value="Heme oxygenase-like"/>
    <property type="match status" value="1"/>
</dbReference>
<dbReference type="RefSeq" id="WP_277528804.1">
    <property type="nucleotide sequence ID" value="NZ_JAPDIA010000001.1"/>
</dbReference>
<dbReference type="Proteomes" id="UP001153404">
    <property type="component" value="Unassembled WGS sequence"/>
</dbReference>
<dbReference type="Gene3D" id="1.20.910.10">
    <property type="entry name" value="Heme oxygenase-like"/>
    <property type="match status" value="1"/>
</dbReference>
<dbReference type="Pfam" id="PF01126">
    <property type="entry name" value="Heme_oxygenase"/>
    <property type="match status" value="1"/>
</dbReference>
<comment type="caution">
    <text evidence="1">The sequence shown here is derived from an EMBL/GenBank/DDBJ whole genome shotgun (WGS) entry which is preliminary data.</text>
</comment>
<keyword evidence="2" id="KW-1185">Reference proteome</keyword>
<reference evidence="1" key="1">
    <citation type="submission" date="2022-10" db="EMBL/GenBank/DDBJ databases">
        <title>Comparative genomic analysis of Cohnella hashimotonis sp. nov., isolated from the International Space Station.</title>
        <authorList>
            <person name="Simpson A."/>
            <person name="Venkateswaran K."/>
        </authorList>
    </citation>
    <scope>NUCLEOTIDE SEQUENCE</scope>
    <source>
        <strain evidence="1">DSM 28161</strain>
    </source>
</reference>
<sequence length="86" mass="9706">MLEGSTLGGQMLTKLLMKDLPVSPDTNASYFNSYGADVRERWTEFREMLASQARTGEDEREMLASAGETFDRLRDWIEAPNGTVSR</sequence>
<dbReference type="InterPro" id="IPR016053">
    <property type="entry name" value="Haem_Oase-like"/>
</dbReference>
<dbReference type="AlphaFoldDB" id="A0A9X4KPW5"/>
<protein>
    <submittedName>
        <fullName evidence="1">Biliverdin-producing heme oxygenase</fullName>
    </submittedName>
</protein>
<dbReference type="InterPro" id="IPR016084">
    <property type="entry name" value="Haem_Oase-like_multi-hlx"/>
</dbReference>
<accession>A0A9X4KPW5</accession>
<evidence type="ECO:0000313" key="1">
    <source>
        <dbReference type="EMBL" id="MDG0808373.1"/>
    </source>
</evidence>
<dbReference type="EMBL" id="JAPDIA010000001">
    <property type="protein sequence ID" value="MDG0808373.1"/>
    <property type="molecule type" value="Genomic_DNA"/>
</dbReference>
<evidence type="ECO:0000313" key="2">
    <source>
        <dbReference type="Proteomes" id="UP001153404"/>
    </source>
</evidence>
<dbReference type="CDD" id="cd19166">
    <property type="entry name" value="HemeO-bac"/>
    <property type="match status" value="1"/>
</dbReference>
<dbReference type="GO" id="GO:0006788">
    <property type="term" value="P:heme oxidation"/>
    <property type="evidence" value="ECO:0007669"/>
    <property type="project" value="InterPro"/>
</dbReference>
<dbReference type="GO" id="GO:0004392">
    <property type="term" value="F:heme oxygenase (decyclizing) activity"/>
    <property type="evidence" value="ECO:0007669"/>
    <property type="project" value="InterPro"/>
</dbReference>
<organism evidence="1 2">
    <name type="scientific">Cohnella rhizosphaerae</name>
    <dbReference type="NCBI Taxonomy" id="1457232"/>
    <lineage>
        <taxon>Bacteria</taxon>
        <taxon>Bacillati</taxon>
        <taxon>Bacillota</taxon>
        <taxon>Bacilli</taxon>
        <taxon>Bacillales</taxon>
        <taxon>Paenibacillaceae</taxon>
        <taxon>Cohnella</taxon>
    </lineage>
</organism>
<name>A0A9X4KPW5_9BACL</name>
<proteinExistence type="predicted"/>